<gene>
    <name evidence="6" type="ORF">C9J18_15725</name>
    <name evidence="5" type="ORF">CTM96_12525</name>
</gene>
<evidence type="ECO:0000313" key="7">
    <source>
        <dbReference type="Proteomes" id="UP000241405"/>
    </source>
</evidence>
<evidence type="ECO:0000256" key="3">
    <source>
        <dbReference type="ARBA" id="ARBA00023172"/>
    </source>
</evidence>
<dbReference type="SUPFAM" id="SSF56349">
    <property type="entry name" value="DNA breaking-rejoining enzymes"/>
    <property type="match status" value="1"/>
</dbReference>
<dbReference type="InterPro" id="IPR013762">
    <property type="entry name" value="Integrase-like_cat_sf"/>
</dbReference>
<keyword evidence="7" id="KW-1185">Reference proteome</keyword>
<dbReference type="EMBL" id="PYMO01000012">
    <property type="protein sequence ID" value="PSU24463.1"/>
    <property type="molecule type" value="Genomic_DNA"/>
</dbReference>
<dbReference type="CDD" id="cd00796">
    <property type="entry name" value="INT_Rci_Hp1_C"/>
    <property type="match status" value="1"/>
</dbReference>
<dbReference type="RefSeq" id="WP_107188930.1">
    <property type="nucleotide sequence ID" value="NZ_PYMN01000001.1"/>
</dbReference>
<reference evidence="7 8" key="1">
    <citation type="submission" date="2018-03" db="EMBL/GenBank/DDBJ databases">
        <title>Whole genome sequencing of Histamine producing bacteria.</title>
        <authorList>
            <person name="Butler K."/>
        </authorList>
    </citation>
    <scope>NUCLEOTIDE SEQUENCE [LARGE SCALE GENOMIC DNA]</scope>
    <source>
        <strain evidence="6 8">FS-6.1</strain>
        <strain evidence="5 7">FS-6.2</strain>
    </source>
</reference>
<keyword evidence="3" id="KW-0233">DNA recombination</keyword>
<dbReference type="EMBL" id="PYMP01000016">
    <property type="protein sequence ID" value="PSU49665.1"/>
    <property type="molecule type" value="Genomic_DNA"/>
</dbReference>
<evidence type="ECO:0000313" key="6">
    <source>
        <dbReference type="EMBL" id="PSU49665.1"/>
    </source>
</evidence>
<dbReference type="GO" id="GO:0003677">
    <property type="term" value="F:DNA binding"/>
    <property type="evidence" value="ECO:0007669"/>
    <property type="project" value="UniProtKB-KW"/>
</dbReference>
<dbReference type="AlphaFoldDB" id="A0A2T3JKY5"/>
<proteinExistence type="predicted"/>
<dbReference type="PROSITE" id="PS51898">
    <property type="entry name" value="TYR_RECOMBINASE"/>
    <property type="match status" value="1"/>
</dbReference>
<dbReference type="InterPro" id="IPR011010">
    <property type="entry name" value="DNA_brk_join_enz"/>
</dbReference>
<dbReference type="Proteomes" id="UP000241405">
    <property type="component" value="Unassembled WGS sequence"/>
</dbReference>
<dbReference type="GO" id="GO:0006310">
    <property type="term" value="P:DNA recombination"/>
    <property type="evidence" value="ECO:0007669"/>
    <property type="project" value="UniProtKB-KW"/>
</dbReference>
<dbReference type="Gene3D" id="1.10.443.10">
    <property type="entry name" value="Intergrase catalytic core"/>
    <property type="match status" value="1"/>
</dbReference>
<organism evidence="6 8">
    <name type="scientific">Photobacterium phosphoreum</name>
    <dbReference type="NCBI Taxonomy" id="659"/>
    <lineage>
        <taxon>Bacteria</taxon>
        <taxon>Pseudomonadati</taxon>
        <taxon>Pseudomonadota</taxon>
        <taxon>Gammaproteobacteria</taxon>
        <taxon>Vibrionales</taxon>
        <taxon>Vibrionaceae</taxon>
        <taxon>Photobacterium</taxon>
    </lineage>
</organism>
<keyword evidence="1" id="KW-0229">DNA integration</keyword>
<name>A0A2T3JKY5_PHOPO</name>
<evidence type="ECO:0000256" key="1">
    <source>
        <dbReference type="ARBA" id="ARBA00022908"/>
    </source>
</evidence>
<dbReference type="InterPro" id="IPR002104">
    <property type="entry name" value="Integrase_catalytic"/>
</dbReference>
<protein>
    <submittedName>
        <fullName evidence="6">Integrase</fullName>
    </submittedName>
</protein>
<dbReference type="InterPro" id="IPR050090">
    <property type="entry name" value="Tyrosine_recombinase_XerCD"/>
</dbReference>
<dbReference type="Proteomes" id="UP000241618">
    <property type="component" value="Unassembled WGS sequence"/>
</dbReference>
<comment type="caution">
    <text evidence="6">The sequence shown here is derived from an EMBL/GenBank/DDBJ whole genome shotgun (WGS) entry which is preliminary data.</text>
</comment>
<accession>A0A2T3JKY5</accession>
<dbReference type="InterPro" id="IPR010998">
    <property type="entry name" value="Integrase_recombinase_N"/>
</dbReference>
<dbReference type="Pfam" id="PF24624">
    <property type="entry name" value="Int_N"/>
    <property type="match status" value="1"/>
</dbReference>
<evidence type="ECO:0000259" key="4">
    <source>
        <dbReference type="PROSITE" id="PS51898"/>
    </source>
</evidence>
<dbReference type="Pfam" id="PF00589">
    <property type="entry name" value="Phage_integrase"/>
    <property type="match status" value="1"/>
</dbReference>
<feature type="domain" description="Tyr recombinase" evidence="4">
    <location>
        <begin position="160"/>
        <end position="315"/>
    </location>
</feature>
<sequence length="321" mass="37255">MSIKKLDNGQYQVDVRPAGMKGKRFRKKFDRKTEAANYEKFVITNFHDKDWCDRPSDKRSLSELIDLWYRLYGQTLKRGADEKRGLLFLDKKMGHPRSYQITKQYLIQFRSKRMESGIQASTLNRDHNRLSSVFTALINAAEYHHEHPLKGISKLREKPSEMSFLSQEEIQRLLDNLQGDALIIARLCLSTGSRWSEANELKGEQVINGRVIFLDTKNNKNRAVPIGEKLNSQLKNRSGRLFENCYNDFYKILKSLDFNLPKGQASHVLRHTFASHFMMNGGNILTLQKILGHGDIKQTLLYAHFSPDYLNDAIKYNPLKE</sequence>
<dbReference type="PANTHER" id="PTHR30349:SF93">
    <property type="entry name" value="FELS-2 PROPHAGE PROTEIN"/>
    <property type="match status" value="1"/>
</dbReference>
<evidence type="ECO:0000256" key="2">
    <source>
        <dbReference type="ARBA" id="ARBA00023125"/>
    </source>
</evidence>
<evidence type="ECO:0000313" key="8">
    <source>
        <dbReference type="Proteomes" id="UP000241618"/>
    </source>
</evidence>
<dbReference type="Gene3D" id="1.10.150.130">
    <property type="match status" value="1"/>
</dbReference>
<dbReference type="InterPro" id="IPR057084">
    <property type="entry name" value="Int_N"/>
</dbReference>
<evidence type="ECO:0000313" key="5">
    <source>
        <dbReference type="EMBL" id="PSU24463.1"/>
    </source>
</evidence>
<dbReference type="GO" id="GO:0015074">
    <property type="term" value="P:DNA integration"/>
    <property type="evidence" value="ECO:0007669"/>
    <property type="project" value="UniProtKB-KW"/>
</dbReference>
<keyword evidence="2" id="KW-0238">DNA-binding</keyword>
<dbReference type="PANTHER" id="PTHR30349">
    <property type="entry name" value="PHAGE INTEGRASE-RELATED"/>
    <property type="match status" value="1"/>
</dbReference>